<organism evidence="1 2">
    <name type="scientific">Ardenticatena maritima</name>
    <dbReference type="NCBI Taxonomy" id="872965"/>
    <lineage>
        <taxon>Bacteria</taxon>
        <taxon>Bacillati</taxon>
        <taxon>Chloroflexota</taxon>
        <taxon>Ardenticatenia</taxon>
        <taxon>Ardenticatenales</taxon>
        <taxon>Ardenticatenaceae</taxon>
        <taxon>Ardenticatena</taxon>
    </lineage>
</organism>
<name>A0A0N0RFI0_9CHLR</name>
<dbReference type="Proteomes" id="UP000037784">
    <property type="component" value="Unassembled WGS sequence"/>
</dbReference>
<dbReference type="AlphaFoldDB" id="A0A0N0RFI0"/>
<evidence type="ECO:0000313" key="1">
    <source>
        <dbReference type="EMBL" id="GAP62800.1"/>
    </source>
</evidence>
<sequence length="38" mass="4386">MLVSHDFGHLFHSSPIKLACVSIMPHLRFFASLDFQKK</sequence>
<gene>
    <name evidence="1" type="ORF">ARMA_1223</name>
</gene>
<proteinExistence type="predicted"/>
<reference evidence="1 2" key="1">
    <citation type="journal article" date="2015" name="Genome Announc.">
        <title>Draft Genome Sequence of a Heterotrophic Facultative Anaerobic Thermophilic Bacterium, Ardenticatena maritima Strain 110ST.</title>
        <authorList>
            <person name="Kawaichi S."/>
            <person name="Yoshida T."/>
            <person name="Sako Y."/>
            <person name="Nakamura R."/>
        </authorList>
    </citation>
    <scope>NUCLEOTIDE SEQUENCE [LARGE SCALE GENOMIC DNA]</scope>
    <source>
        <strain evidence="1 2">110S</strain>
    </source>
</reference>
<reference evidence="2" key="2">
    <citation type="submission" date="2015-08" db="EMBL/GenBank/DDBJ databases">
        <title>Draft Genome Sequence of a Heterotrophic Facultative Anaerobic Bacterium Ardenticatena maritima Strain 110S.</title>
        <authorList>
            <person name="Kawaichi S."/>
            <person name="Yoshida T."/>
            <person name="Sako Y."/>
            <person name="Nakamura R."/>
        </authorList>
    </citation>
    <scope>NUCLEOTIDE SEQUENCE [LARGE SCALE GENOMIC DNA]</scope>
    <source>
        <strain evidence="2">110S</strain>
    </source>
</reference>
<evidence type="ECO:0000313" key="2">
    <source>
        <dbReference type="Proteomes" id="UP000037784"/>
    </source>
</evidence>
<comment type="caution">
    <text evidence="1">The sequence shown here is derived from an EMBL/GenBank/DDBJ whole genome shotgun (WGS) entry which is preliminary data.</text>
</comment>
<protein>
    <submittedName>
        <fullName evidence="1">Uncharacterized protein</fullName>
    </submittedName>
</protein>
<accession>A0A0N0RFI0</accession>
<dbReference type="EMBL" id="BBZA01000083">
    <property type="protein sequence ID" value="GAP62800.1"/>
    <property type="molecule type" value="Genomic_DNA"/>
</dbReference>
<keyword evidence="2" id="KW-1185">Reference proteome</keyword>
<dbReference type="InParanoid" id="A0A0N0RFI0"/>